<proteinExistence type="predicted"/>
<keyword evidence="3" id="KW-1185">Reference proteome</keyword>
<protein>
    <submittedName>
        <fullName evidence="2">Uncharacterized protein</fullName>
    </submittedName>
</protein>
<keyword evidence="1" id="KW-0812">Transmembrane</keyword>
<organism evidence="2 3">
    <name type="scientific">Maritalea myrionectae</name>
    <dbReference type="NCBI Taxonomy" id="454601"/>
    <lineage>
        <taxon>Bacteria</taxon>
        <taxon>Pseudomonadati</taxon>
        <taxon>Pseudomonadota</taxon>
        <taxon>Alphaproteobacteria</taxon>
        <taxon>Hyphomicrobiales</taxon>
        <taxon>Devosiaceae</taxon>
        <taxon>Maritalea</taxon>
    </lineage>
</organism>
<evidence type="ECO:0000256" key="1">
    <source>
        <dbReference type="SAM" id="Phobius"/>
    </source>
</evidence>
<sequence>MKKKQVNRILLVSIVCLLAALIIRTQFNTWIDYAAVPLYFIFLIIWVYSMTFSIGCYILSAGYHHVLKYDIPKRDRILANPLLCLILIEDWHDEAE</sequence>
<name>A0A2R4MCT9_9HYPH</name>
<dbReference type="KEGG" id="mmyr:MXMO3_01223"/>
<evidence type="ECO:0000313" key="2">
    <source>
        <dbReference type="EMBL" id="AVX03754.1"/>
    </source>
</evidence>
<gene>
    <name evidence="2" type="ORF">MXMO3_01223</name>
</gene>
<keyword evidence="1" id="KW-0472">Membrane</keyword>
<keyword evidence="1" id="KW-1133">Transmembrane helix</keyword>
<feature type="transmembrane region" description="Helical" evidence="1">
    <location>
        <begin position="35"/>
        <end position="59"/>
    </location>
</feature>
<dbReference type="EMBL" id="CP021330">
    <property type="protein sequence ID" value="AVX03754.1"/>
    <property type="molecule type" value="Genomic_DNA"/>
</dbReference>
<dbReference type="Proteomes" id="UP000258927">
    <property type="component" value="Chromosome"/>
</dbReference>
<dbReference type="AlphaFoldDB" id="A0A2R4MCT9"/>
<accession>A0A2R4MCT9</accession>
<evidence type="ECO:0000313" key="3">
    <source>
        <dbReference type="Proteomes" id="UP000258927"/>
    </source>
</evidence>
<reference evidence="2 3" key="1">
    <citation type="submission" date="2017-05" db="EMBL/GenBank/DDBJ databases">
        <title>Genome Analysis of Maritalea myrionectae HL2708#5.</title>
        <authorList>
            <consortium name="Cotde Inc.-PKNU"/>
            <person name="Jang D."/>
            <person name="Oh H.-M."/>
        </authorList>
    </citation>
    <scope>NUCLEOTIDE SEQUENCE [LARGE SCALE GENOMIC DNA]</scope>
    <source>
        <strain evidence="2 3">HL2708#5</strain>
    </source>
</reference>